<organism evidence="5 6">
    <name type="scientific">Stereocaulon virgatum</name>
    <dbReference type="NCBI Taxonomy" id="373712"/>
    <lineage>
        <taxon>Eukaryota</taxon>
        <taxon>Fungi</taxon>
        <taxon>Dikarya</taxon>
        <taxon>Ascomycota</taxon>
        <taxon>Pezizomycotina</taxon>
        <taxon>Lecanoromycetes</taxon>
        <taxon>OSLEUM clade</taxon>
        <taxon>Lecanoromycetidae</taxon>
        <taxon>Lecanorales</taxon>
        <taxon>Lecanorineae</taxon>
        <taxon>Stereocaulaceae</taxon>
        <taxon>Stereocaulon</taxon>
    </lineage>
</organism>
<name>A0ABR3ZW75_9LECA</name>
<evidence type="ECO:0000256" key="1">
    <source>
        <dbReference type="ARBA" id="ARBA00005964"/>
    </source>
</evidence>
<feature type="domain" description="Carboxylesterase type B" evidence="4">
    <location>
        <begin position="62"/>
        <end position="555"/>
    </location>
</feature>
<reference evidence="5 6" key="1">
    <citation type="submission" date="2024-09" db="EMBL/GenBank/DDBJ databases">
        <title>Rethinking Asexuality: The Enigmatic Case of Functional Sexual Genes in Lepraria (Stereocaulaceae).</title>
        <authorList>
            <person name="Doellman M."/>
            <person name="Sun Y."/>
            <person name="Barcenas-Pena A."/>
            <person name="Lumbsch H.T."/>
            <person name="Grewe F."/>
        </authorList>
    </citation>
    <scope>NUCLEOTIDE SEQUENCE [LARGE SCALE GENOMIC DNA]</scope>
    <source>
        <strain evidence="5 6">Mercado 3170</strain>
    </source>
</reference>
<feature type="transmembrane region" description="Helical" evidence="3">
    <location>
        <begin position="12"/>
        <end position="36"/>
    </location>
</feature>
<dbReference type="PANTHER" id="PTHR43918:SF4">
    <property type="entry name" value="CARBOXYLIC ESTER HYDROLASE"/>
    <property type="match status" value="1"/>
</dbReference>
<keyword evidence="3" id="KW-0472">Membrane</keyword>
<dbReference type="Proteomes" id="UP001590950">
    <property type="component" value="Unassembled WGS sequence"/>
</dbReference>
<keyword evidence="3" id="KW-1133">Transmembrane helix</keyword>
<comment type="similarity">
    <text evidence="1">Belongs to the type-B carboxylesterase/lipase family.</text>
</comment>
<comment type="caution">
    <text evidence="5">The sequence shown here is derived from an EMBL/GenBank/DDBJ whole genome shotgun (WGS) entry which is preliminary data.</text>
</comment>
<sequence>MASNLSIGRQPLVFLSIATLVVLIAMLLNSTSLYPFTLFSNQLSYPYPKVTNSHTGVTYRGINVNGIEHFQNIFYAEDTSGANRFAPPVPYTPPRGTTVDATAAGAWCPQFVGGAPLPFTSPITNVSEHCLSLRIARSSATSASANLPVLVYIHGGGNALGSASDQLYQPDGLVSQAASDGQPVIYVGINYRLGIFGYATNKALVATKQANAGLRDQRAALEWIRDNIGAFGGDPGNIIAVGQSVGAMSIGLHLISYSGTKGVPFQKAMIMSGASGTNFNIMSDLVAGNTATVARSVGCTQNPDSQATVDCLRKVPLETLMNSSVDLARRTRPPFGELAFYPSYDGDFIPDRPSVLLRKGAFVKGIPLRGSWTTNDGAWYAQPTINDDASVLASFQTFILGLSQASLDRILALYPVSDFTHLVRPDEPATAQYYRAAQINRDLWFTCPVIDFTWQYTRFGGSKNVRLYDMDQTKFGPIFKYMGVPQWRVSHLSDVPYFFNEDVAAGGDNSPPQRALSALLSGSAAAFAHTGNPTTSRGKTLRDWPVAYPDQSRQALSQVYPDSFNVYVVGGPEGNGPATVSSRGAASSAREQALAREKLIERCGFINSILAEIGV</sequence>
<accession>A0ABR3ZW75</accession>
<dbReference type="InterPro" id="IPR029058">
    <property type="entry name" value="AB_hydrolase_fold"/>
</dbReference>
<proteinExistence type="inferred from homology"/>
<dbReference type="PANTHER" id="PTHR43918">
    <property type="entry name" value="ACETYLCHOLINESTERASE"/>
    <property type="match status" value="1"/>
</dbReference>
<keyword evidence="2" id="KW-0378">Hydrolase</keyword>
<dbReference type="EMBL" id="JBEFKJ010000039">
    <property type="protein sequence ID" value="KAL2037573.1"/>
    <property type="molecule type" value="Genomic_DNA"/>
</dbReference>
<dbReference type="Gene3D" id="3.40.50.1820">
    <property type="entry name" value="alpha/beta hydrolase"/>
    <property type="match status" value="1"/>
</dbReference>
<evidence type="ECO:0000256" key="2">
    <source>
        <dbReference type="ARBA" id="ARBA00022801"/>
    </source>
</evidence>
<evidence type="ECO:0000256" key="3">
    <source>
        <dbReference type="SAM" id="Phobius"/>
    </source>
</evidence>
<dbReference type="InterPro" id="IPR002018">
    <property type="entry name" value="CarbesteraseB"/>
</dbReference>
<evidence type="ECO:0000313" key="5">
    <source>
        <dbReference type="EMBL" id="KAL2037573.1"/>
    </source>
</evidence>
<gene>
    <name evidence="5" type="ORF">N7G274_009686</name>
</gene>
<dbReference type="InterPro" id="IPR050654">
    <property type="entry name" value="AChE-related_enzymes"/>
</dbReference>
<keyword evidence="3" id="KW-0812">Transmembrane</keyword>
<keyword evidence="6" id="KW-1185">Reference proteome</keyword>
<evidence type="ECO:0000259" key="4">
    <source>
        <dbReference type="Pfam" id="PF00135"/>
    </source>
</evidence>
<evidence type="ECO:0000313" key="6">
    <source>
        <dbReference type="Proteomes" id="UP001590950"/>
    </source>
</evidence>
<dbReference type="SUPFAM" id="SSF53474">
    <property type="entry name" value="alpha/beta-Hydrolases"/>
    <property type="match status" value="1"/>
</dbReference>
<protein>
    <recommendedName>
        <fullName evidence="4">Carboxylesterase type B domain-containing protein</fullName>
    </recommendedName>
</protein>
<dbReference type="Pfam" id="PF00135">
    <property type="entry name" value="COesterase"/>
    <property type="match status" value="1"/>
</dbReference>